<reference evidence="1" key="1">
    <citation type="submission" date="2022-04" db="EMBL/GenBank/DDBJ databases">
        <title>Shinella lacus sp. nov., a novel member of the genus Shinella from water.</title>
        <authorList>
            <person name="Deng Y."/>
        </authorList>
    </citation>
    <scope>NUCLEOTIDE SEQUENCE</scope>
    <source>
        <strain evidence="1">JCM 31239</strain>
    </source>
</reference>
<dbReference type="EMBL" id="WHSC02000001">
    <property type="protein sequence ID" value="MDO6119889.1"/>
    <property type="molecule type" value="Genomic_DNA"/>
</dbReference>
<name>A0ABT8X837_9HYPH</name>
<gene>
    <name evidence="1" type="ORF">GB928_001695</name>
</gene>
<evidence type="ECO:0000313" key="2">
    <source>
        <dbReference type="Proteomes" id="UP001177080"/>
    </source>
</evidence>
<proteinExistence type="predicted"/>
<accession>A0ABT8X837</accession>
<keyword evidence="2" id="KW-1185">Reference proteome</keyword>
<evidence type="ECO:0000313" key="1">
    <source>
        <dbReference type="EMBL" id="MDO6119889.1"/>
    </source>
</evidence>
<sequence>MPYEPPPLTCHQLARSAEMLAVPERICRRRDCRRRHRCIWFFRATQQPCCLANLDADQRRLLDELARSVADAEHFGYLASKITMSSSYRETRALQDAGVEAARALVAGRKRKAYRAFEKMRAAQPAPKYEGEEPPLPKHW</sequence>
<dbReference type="RefSeq" id="WP_244759202.1">
    <property type="nucleotide sequence ID" value="NZ_JALJCJ010000001.1"/>
</dbReference>
<protein>
    <submittedName>
        <fullName evidence="1">Uncharacterized protein</fullName>
    </submittedName>
</protein>
<organism evidence="1 2">
    <name type="scientific">Shinella curvata</name>
    <dbReference type="NCBI Taxonomy" id="1817964"/>
    <lineage>
        <taxon>Bacteria</taxon>
        <taxon>Pseudomonadati</taxon>
        <taxon>Pseudomonadota</taxon>
        <taxon>Alphaproteobacteria</taxon>
        <taxon>Hyphomicrobiales</taxon>
        <taxon>Rhizobiaceae</taxon>
        <taxon>Shinella</taxon>
    </lineage>
</organism>
<comment type="caution">
    <text evidence="1">The sequence shown here is derived from an EMBL/GenBank/DDBJ whole genome shotgun (WGS) entry which is preliminary data.</text>
</comment>
<dbReference type="Proteomes" id="UP001177080">
    <property type="component" value="Unassembled WGS sequence"/>
</dbReference>